<dbReference type="GO" id="GO:0008395">
    <property type="term" value="F:steroid hydroxylase activity"/>
    <property type="evidence" value="ECO:0007669"/>
    <property type="project" value="TreeGrafter"/>
</dbReference>
<dbReference type="PANTHER" id="PTHR24300:SF376">
    <property type="entry name" value="CYTOCHROME P450 15A1"/>
    <property type="match status" value="1"/>
</dbReference>
<comment type="similarity">
    <text evidence="5">Belongs to the cytochrome P450 family.</text>
</comment>
<dbReference type="GO" id="GO:0016712">
    <property type="term" value="F:oxidoreductase activity, acting on paired donors, with incorporation or reduction of molecular oxygen, reduced flavin or flavoprotein as one donor, and incorporation of one atom of oxygen"/>
    <property type="evidence" value="ECO:0007669"/>
    <property type="project" value="TreeGrafter"/>
</dbReference>
<dbReference type="InterPro" id="IPR036188">
    <property type="entry name" value="FAD/NAD-bd_sf"/>
</dbReference>
<keyword evidence="17" id="KW-1185">Reference proteome</keyword>
<evidence type="ECO:0000256" key="11">
    <source>
        <dbReference type="ARBA" id="ARBA00023004"/>
    </source>
</evidence>
<dbReference type="EMBL" id="VVIM01000006">
    <property type="protein sequence ID" value="KAB0797118.1"/>
    <property type="molecule type" value="Genomic_DNA"/>
</dbReference>
<dbReference type="PRINTS" id="PR00385">
    <property type="entry name" value="P450"/>
</dbReference>
<evidence type="ECO:0000259" key="15">
    <source>
        <dbReference type="Pfam" id="PF01593"/>
    </source>
</evidence>
<evidence type="ECO:0000256" key="9">
    <source>
        <dbReference type="ARBA" id="ARBA00022848"/>
    </source>
</evidence>
<comment type="cofactor">
    <cofactor evidence="1 14">
        <name>heme</name>
        <dbReference type="ChEBI" id="CHEBI:30413"/>
    </cofactor>
</comment>
<evidence type="ECO:0000256" key="14">
    <source>
        <dbReference type="PIRSR" id="PIRSR602401-1"/>
    </source>
</evidence>
<evidence type="ECO:0000256" key="10">
    <source>
        <dbReference type="ARBA" id="ARBA00023002"/>
    </source>
</evidence>
<comment type="subcellular location">
    <subcellularLocation>
        <location evidence="4">Endoplasmic reticulum membrane</location>
        <topology evidence="4">Peripheral membrane protein</topology>
    </subcellularLocation>
    <subcellularLocation>
        <location evidence="3">Microsome membrane</location>
        <topology evidence="3">Peripheral membrane protein</topology>
    </subcellularLocation>
</comment>
<dbReference type="GO" id="GO:0020037">
    <property type="term" value="F:heme binding"/>
    <property type="evidence" value="ECO:0007669"/>
    <property type="project" value="InterPro"/>
</dbReference>
<dbReference type="PROSITE" id="PS00086">
    <property type="entry name" value="CYTOCHROME_P450"/>
    <property type="match status" value="1"/>
</dbReference>
<evidence type="ECO:0000256" key="8">
    <source>
        <dbReference type="ARBA" id="ARBA00022824"/>
    </source>
</evidence>
<dbReference type="GO" id="GO:0005506">
    <property type="term" value="F:iron ion binding"/>
    <property type="evidence" value="ECO:0007669"/>
    <property type="project" value="InterPro"/>
</dbReference>
<protein>
    <recommendedName>
        <fullName evidence="15">Amine oxidase domain-containing protein</fullName>
    </recommendedName>
</protein>
<comment type="caution">
    <text evidence="16">The sequence shown here is derived from an EMBL/GenBank/DDBJ whole genome shotgun (WGS) entry which is preliminary data.</text>
</comment>
<dbReference type="Gene3D" id="3.90.660.10">
    <property type="match status" value="1"/>
</dbReference>
<name>A0A5N4AIS8_PHOPY</name>
<keyword evidence="7 14" id="KW-0479">Metal-binding</keyword>
<reference evidence="16 17" key="1">
    <citation type="journal article" date="2018" name="Elife">
        <title>Firefly genomes illuminate parallel origins of bioluminescence in beetles.</title>
        <authorList>
            <person name="Fallon T.R."/>
            <person name="Lower S.E."/>
            <person name="Chang C.H."/>
            <person name="Bessho-Uehara M."/>
            <person name="Martin G.J."/>
            <person name="Bewick A.J."/>
            <person name="Behringer M."/>
            <person name="Debat H.J."/>
            <person name="Wong I."/>
            <person name="Day J.C."/>
            <person name="Suvorov A."/>
            <person name="Silva C.J."/>
            <person name="Stanger-Hall K.F."/>
            <person name="Hall D.W."/>
            <person name="Schmitz R.J."/>
            <person name="Nelson D.R."/>
            <person name="Lewis S.M."/>
            <person name="Shigenobu S."/>
            <person name="Bybee S.M."/>
            <person name="Larracuente A.M."/>
            <person name="Oba Y."/>
            <person name="Weng J.K."/>
        </authorList>
    </citation>
    <scope>NUCLEOTIDE SEQUENCE [LARGE SCALE GENOMIC DNA]</scope>
    <source>
        <strain evidence="16">1611_PpyrPB1</strain>
        <tissue evidence="16">Whole body</tissue>
    </source>
</reference>
<accession>A0A5N4AIS8</accession>
<dbReference type="Pfam" id="PF01593">
    <property type="entry name" value="Amino_oxidase"/>
    <property type="match status" value="1"/>
</dbReference>
<evidence type="ECO:0000256" key="1">
    <source>
        <dbReference type="ARBA" id="ARBA00001971"/>
    </source>
</evidence>
<dbReference type="FunFam" id="1.10.630.10:FF:000238">
    <property type="entry name" value="Cytochrome P450 2A6"/>
    <property type="match status" value="1"/>
</dbReference>
<keyword evidence="9" id="KW-0492">Microsome</keyword>
<dbReference type="PRINTS" id="PR00463">
    <property type="entry name" value="EP450I"/>
</dbReference>
<dbReference type="GO" id="GO:0005789">
    <property type="term" value="C:endoplasmic reticulum membrane"/>
    <property type="evidence" value="ECO:0007669"/>
    <property type="project" value="UniProtKB-SubCell"/>
</dbReference>
<dbReference type="SUPFAM" id="SSF48264">
    <property type="entry name" value="Cytochrome P450"/>
    <property type="match status" value="1"/>
</dbReference>
<evidence type="ECO:0000256" key="4">
    <source>
        <dbReference type="ARBA" id="ARBA00004406"/>
    </source>
</evidence>
<evidence type="ECO:0000256" key="6">
    <source>
        <dbReference type="ARBA" id="ARBA00022617"/>
    </source>
</evidence>
<dbReference type="Gene3D" id="3.50.50.60">
    <property type="entry name" value="FAD/NAD(P)-binding domain"/>
    <property type="match status" value="1"/>
</dbReference>
<keyword evidence="12" id="KW-0503">Monooxygenase</keyword>
<dbReference type="InterPro" id="IPR017972">
    <property type="entry name" value="Cyt_P450_CS"/>
</dbReference>
<feature type="binding site" description="axial binding residue" evidence="14">
    <location>
        <position position="453"/>
    </location>
    <ligand>
        <name>heme</name>
        <dbReference type="ChEBI" id="CHEBI:30413"/>
    </ligand>
    <ligandPart>
        <name>Fe</name>
        <dbReference type="ChEBI" id="CHEBI:18248"/>
    </ligandPart>
</feature>
<dbReference type="Pfam" id="PF00067">
    <property type="entry name" value="p450"/>
    <property type="match status" value="1"/>
</dbReference>
<dbReference type="InParanoid" id="A0A5N4AIS8"/>
<evidence type="ECO:0000256" key="7">
    <source>
        <dbReference type="ARBA" id="ARBA00022723"/>
    </source>
</evidence>
<dbReference type="GO" id="GO:0006805">
    <property type="term" value="P:xenobiotic metabolic process"/>
    <property type="evidence" value="ECO:0007669"/>
    <property type="project" value="TreeGrafter"/>
</dbReference>
<evidence type="ECO:0000313" key="17">
    <source>
        <dbReference type="Proteomes" id="UP000327044"/>
    </source>
</evidence>
<dbReference type="PANTHER" id="PTHR24300">
    <property type="entry name" value="CYTOCHROME P450 508A4-RELATED"/>
    <property type="match status" value="1"/>
</dbReference>
<keyword evidence="6 14" id="KW-0349">Heme</keyword>
<dbReference type="InterPro" id="IPR001128">
    <property type="entry name" value="Cyt_P450"/>
</dbReference>
<comment type="function">
    <text evidence="2">May be involved in the metabolism of insect hormones and in the breakdown of synthetic insecticides.</text>
</comment>
<keyword evidence="8" id="KW-0256">Endoplasmic reticulum</keyword>
<dbReference type="SUPFAM" id="SSF51905">
    <property type="entry name" value="FAD/NAD(P)-binding domain"/>
    <property type="match status" value="1"/>
</dbReference>
<dbReference type="InterPro" id="IPR002401">
    <property type="entry name" value="Cyt_P450_E_grp-I"/>
</dbReference>
<keyword evidence="11 14" id="KW-0408">Iron</keyword>
<evidence type="ECO:0000256" key="13">
    <source>
        <dbReference type="ARBA" id="ARBA00023136"/>
    </source>
</evidence>
<keyword evidence="10" id="KW-0560">Oxidoreductase</keyword>
<dbReference type="Proteomes" id="UP000327044">
    <property type="component" value="Unassembled WGS sequence"/>
</dbReference>
<organism evidence="16 17">
    <name type="scientific">Photinus pyralis</name>
    <name type="common">Common eastern firefly</name>
    <name type="synonym">Lampyris pyralis</name>
    <dbReference type="NCBI Taxonomy" id="7054"/>
    <lineage>
        <taxon>Eukaryota</taxon>
        <taxon>Metazoa</taxon>
        <taxon>Ecdysozoa</taxon>
        <taxon>Arthropoda</taxon>
        <taxon>Hexapoda</taxon>
        <taxon>Insecta</taxon>
        <taxon>Pterygota</taxon>
        <taxon>Neoptera</taxon>
        <taxon>Endopterygota</taxon>
        <taxon>Coleoptera</taxon>
        <taxon>Polyphaga</taxon>
        <taxon>Elateriformia</taxon>
        <taxon>Elateroidea</taxon>
        <taxon>Lampyridae</taxon>
        <taxon>Lampyrinae</taxon>
        <taxon>Photinus</taxon>
    </lineage>
</organism>
<dbReference type="AlphaFoldDB" id="A0A5N4AIS8"/>
<evidence type="ECO:0000256" key="12">
    <source>
        <dbReference type="ARBA" id="ARBA00023033"/>
    </source>
</evidence>
<gene>
    <name evidence="16" type="ORF">PPYR_08112</name>
</gene>
<dbReference type="Gene3D" id="1.10.630.10">
    <property type="entry name" value="Cytochrome P450"/>
    <property type="match status" value="1"/>
</dbReference>
<dbReference type="InterPro" id="IPR050182">
    <property type="entry name" value="Cytochrome_P450_fam2"/>
</dbReference>
<sequence>MVAFLVIFLSFVIISCVYLYKLNKIKPENYPPGPPSLPVWGGYWFFLLANYNFTHKAIEIFSKRYKSDITGLYAGSFPVVNVTGYNLVKEALTREEFIGRPDIYATRYRSLGDLLGIIFTDGYHWKEQRRFSLRQLRDFGFGRRFAPTEELFESEIKALIEYINTNPSPEDHDIHCKKGRVLIPELFYGILSNAILHMLVGKKFEDKEMRELGRSTLRFVRNIDTTGRALSITPWVRHLAPQYFGSKPLIEENERVRDFFMKLVEERKKTMSDDYYGDFLDTFLGRMHDLQRENAELGSFTEKQLIWTLVDYFFPAPNVIGPSLNMLWAHLCKYPEVQTKVQEEIDRIVGRSRLPNLDDRKNMPYTEAVIRESLRVDPVVPVNTPRRCLQDTTLGGYYIPKNALILISIWGANYDPRIWKDPNEFRPERFLDEDGNLLKKDHVLSFGAGKRLCAGETFARNCMFLMLAGLLQNFTFRPVGEAPDLDDKKWGFICDIPAFWVDARKQQMASTRIVIVGAGAAGISAASRLIENGFSNFVILEAEDRVGGRICTRRLGDGVVDLGAQYCIKDSVVHRLVKDLDLLEERNVSTHVYHSQNGRLEESFVKKLQDKVAELYHRGEVKNVEWKQYLEDHFDDEFTNLFHDERERLLAKDNFDFVKKLMLRGTGSICLNGVYGAASGEFTRDFSLQWKTHGYQVFLNFLMKKHRRALQFDSKVILKSEVTKIEWGGECGAKVICTNGLQYLCDCVIVTVSLGALKEQHNTLFSPALPTRKQKAIEILGFGSILKVSFCFSKKWWSDNDFAFAWGEKDLKDALREGEHPWMTNCMGFCLVPNNSNVLTTWFVGSYLATLETISDGVLLDGAHWLLQRFLGGTFRNITKPVKLERNSWCTNPHFGGMISYETLDSIRCGVTGEVLAETLVSKVGTPQLLFAGEATNKVGYGSVNGAVLSGFREADKIINFYKRN</sequence>
<keyword evidence="13" id="KW-0472">Membrane</keyword>
<dbReference type="GO" id="GO:0006082">
    <property type="term" value="P:organic acid metabolic process"/>
    <property type="evidence" value="ECO:0007669"/>
    <property type="project" value="TreeGrafter"/>
</dbReference>
<evidence type="ECO:0000256" key="5">
    <source>
        <dbReference type="ARBA" id="ARBA00010617"/>
    </source>
</evidence>
<dbReference type="SUPFAM" id="SSF54373">
    <property type="entry name" value="FAD-linked reductases, C-terminal domain"/>
    <property type="match status" value="1"/>
</dbReference>
<evidence type="ECO:0000256" key="2">
    <source>
        <dbReference type="ARBA" id="ARBA00003690"/>
    </source>
</evidence>
<dbReference type="InterPro" id="IPR036396">
    <property type="entry name" value="Cyt_P450_sf"/>
</dbReference>
<dbReference type="InterPro" id="IPR002937">
    <property type="entry name" value="Amino_oxidase"/>
</dbReference>
<evidence type="ECO:0000313" key="16">
    <source>
        <dbReference type="EMBL" id="KAB0797118.1"/>
    </source>
</evidence>
<evidence type="ECO:0000256" key="3">
    <source>
        <dbReference type="ARBA" id="ARBA00004174"/>
    </source>
</evidence>
<feature type="domain" description="Amine oxidase" evidence="15">
    <location>
        <begin position="521"/>
        <end position="959"/>
    </location>
</feature>
<proteinExistence type="inferred from homology"/>